<feature type="region of interest" description="Disordered" evidence="1">
    <location>
        <begin position="607"/>
        <end position="652"/>
    </location>
</feature>
<dbReference type="OrthoDB" id="10409782at2759"/>
<dbReference type="AlphaFoldDB" id="A0A9W8E6S1"/>
<reference evidence="2" key="1">
    <citation type="submission" date="2022-07" db="EMBL/GenBank/DDBJ databases">
        <title>Phylogenomic reconstructions and comparative analyses of Kickxellomycotina fungi.</title>
        <authorList>
            <person name="Reynolds N.K."/>
            <person name="Stajich J.E."/>
            <person name="Barry K."/>
            <person name="Grigoriev I.V."/>
            <person name="Crous P."/>
            <person name="Smith M.E."/>
        </authorList>
    </citation>
    <scope>NUCLEOTIDE SEQUENCE</scope>
    <source>
        <strain evidence="2">RSA 1196</strain>
    </source>
</reference>
<feature type="region of interest" description="Disordered" evidence="1">
    <location>
        <begin position="665"/>
        <end position="717"/>
    </location>
</feature>
<feature type="region of interest" description="Disordered" evidence="1">
    <location>
        <begin position="517"/>
        <end position="554"/>
    </location>
</feature>
<feature type="region of interest" description="Disordered" evidence="1">
    <location>
        <begin position="18"/>
        <end position="76"/>
    </location>
</feature>
<feature type="compositionally biased region" description="Polar residues" evidence="1">
    <location>
        <begin position="300"/>
        <end position="313"/>
    </location>
</feature>
<organism evidence="2 3">
    <name type="scientific">Dispira parvispora</name>
    <dbReference type="NCBI Taxonomy" id="1520584"/>
    <lineage>
        <taxon>Eukaryota</taxon>
        <taxon>Fungi</taxon>
        <taxon>Fungi incertae sedis</taxon>
        <taxon>Zoopagomycota</taxon>
        <taxon>Kickxellomycotina</taxon>
        <taxon>Dimargaritomycetes</taxon>
        <taxon>Dimargaritales</taxon>
        <taxon>Dimargaritaceae</taxon>
        <taxon>Dispira</taxon>
    </lineage>
</organism>
<accession>A0A9W8E6S1</accession>
<dbReference type="Proteomes" id="UP001150925">
    <property type="component" value="Unassembled WGS sequence"/>
</dbReference>
<feature type="compositionally biased region" description="Polar residues" evidence="1">
    <location>
        <begin position="693"/>
        <end position="702"/>
    </location>
</feature>
<dbReference type="CDD" id="cd00590">
    <property type="entry name" value="RRM_SF"/>
    <property type="match status" value="1"/>
</dbReference>
<evidence type="ECO:0000256" key="1">
    <source>
        <dbReference type="SAM" id="MobiDB-lite"/>
    </source>
</evidence>
<protein>
    <recommendedName>
        <fullName evidence="4">RRM domain-containing protein</fullName>
    </recommendedName>
</protein>
<gene>
    <name evidence="2" type="ORF">IWQ62_003769</name>
</gene>
<evidence type="ECO:0008006" key="4">
    <source>
        <dbReference type="Google" id="ProtNLM"/>
    </source>
</evidence>
<keyword evidence="3" id="KW-1185">Reference proteome</keyword>
<proteinExistence type="predicted"/>
<comment type="caution">
    <text evidence="2">The sequence shown here is derived from an EMBL/GenBank/DDBJ whole genome shotgun (WGS) entry which is preliminary data.</text>
</comment>
<name>A0A9W8E6S1_9FUNG</name>
<feature type="compositionally biased region" description="Basic and acidic residues" evidence="1">
    <location>
        <begin position="262"/>
        <end position="294"/>
    </location>
</feature>
<dbReference type="Gene3D" id="3.40.50.800">
    <property type="entry name" value="Anticodon-binding domain"/>
    <property type="match status" value="1"/>
</dbReference>
<feature type="region of interest" description="Disordered" evidence="1">
    <location>
        <begin position="115"/>
        <end position="156"/>
    </location>
</feature>
<feature type="compositionally biased region" description="Low complexity" evidence="1">
    <location>
        <begin position="528"/>
        <end position="545"/>
    </location>
</feature>
<feature type="compositionally biased region" description="Polar residues" evidence="1">
    <location>
        <begin position="631"/>
        <end position="642"/>
    </location>
</feature>
<sequence>MENDYKVQEEVQRMLNALSSSILQSDSSQVKAPTPSPPVTENRRETKESKRKPPLSYATGNQETSRPTKRVIDYEHARETGEWISRSEEDDDSSDTNTFEGAVYTKLNRKSEYIGSKRARTSSSRSRVEKPRSVPTRDSYIPKYSAEPLSRRPPPATNTFRALRIVQSTKRRILEGDIFYAFKHCGRIEFINTDPEDPVIQFFDHYGANKALRQLNYTEMVGQTVKLIPLSSEEAGPAPKGRPPFIRSERISKYLPSISRRDFSETHYRPGEEDHREHDFYRPGESRSRRERSPGRLSSHDSTTASRHSSSKPAQHILRNAVQRRSGDAPFCQIVAYNSCSSTYAHSIRKKISSESGSAEVAFVLDQVSVDDARSYFFREGVMAILVLHPKSEVSRRVTLFARTRFPINKDDGGKDHRNIKINNAFQLLKETADLSKQSQTQSGVGGKISDSSEYRNGIPKPTSSVANPPAALPNIGDIQGLLGILGSQVMPQPQIQQAPNNLLLALMQNSALLGQLRAPQNPPSGPPASAAGASANPSALSNPLAFPPMPPNNPQQLAQLGALLPLLSMLQPGVPGAMPAGNTAPPYQGGLPMNIMAQILGNNPAMQQQPVGAHPSPSSSSAGYGITNPPGASSLPSNNPGGPTASHPLHSLVANSFPHSALFSGAGQSSPQPYPNLPVSSMAFATGIPSPARSSEFSPASTLPYLAKPPTDESEP</sequence>
<feature type="compositionally biased region" description="Low complexity" evidence="1">
    <location>
        <begin position="18"/>
        <end position="29"/>
    </location>
</feature>
<evidence type="ECO:0000313" key="2">
    <source>
        <dbReference type="EMBL" id="KAJ1961720.1"/>
    </source>
</evidence>
<feature type="region of interest" description="Disordered" evidence="1">
    <location>
        <begin position="262"/>
        <end position="315"/>
    </location>
</feature>
<dbReference type="InterPro" id="IPR036621">
    <property type="entry name" value="Anticodon-bd_dom_sf"/>
</dbReference>
<evidence type="ECO:0000313" key="3">
    <source>
        <dbReference type="Proteomes" id="UP001150925"/>
    </source>
</evidence>
<feature type="region of interest" description="Disordered" evidence="1">
    <location>
        <begin position="437"/>
        <end position="470"/>
    </location>
</feature>
<dbReference type="EMBL" id="JANBPY010001081">
    <property type="protein sequence ID" value="KAJ1961720.1"/>
    <property type="molecule type" value="Genomic_DNA"/>
</dbReference>